<keyword evidence="4" id="KW-1185">Reference proteome</keyword>
<evidence type="ECO:0000313" key="3">
    <source>
        <dbReference type="EMBL" id="MVO99533.1"/>
    </source>
</evidence>
<proteinExistence type="predicted"/>
<organism evidence="3 4">
    <name type="scientific">Paenibacillus lutrae</name>
    <dbReference type="NCBI Taxonomy" id="2078573"/>
    <lineage>
        <taxon>Bacteria</taxon>
        <taxon>Bacillati</taxon>
        <taxon>Bacillota</taxon>
        <taxon>Bacilli</taxon>
        <taxon>Bacillales</taxon>
        <taxon>Paenibacillaceae</taxon>
        <taxon>Paenibacillus</taxon>
    </lineage>
</organism>
<dbReference type="AlphaFoldDB" id="A0A7X3FGV8"/>
<dbReference type="SUPFAM" id="SSF55729">
    <property type="entry name" value="Acyl-CoA N-acyltransferases (Nat)"/>
    <property type="match status" value="1"/>
</dbReference>
<dbReference type="InterPro" id="IPR000182">
    <property type="entry name" value="GNAT_dom"/>
</dbReference>
<dbReference type="PROSITE" id="PS51186">
    <property type="entry name" value="GNAT"/>
    <property type="match status" value="1"/>
</dbReference>
<dbReference type="OrthoDB" id="9795206at2"/>
<gene>
    <name evidence="3" type="ORF">EDM21_08320</name>
</gene>
<dbReference type="InterPro" id="IPR016181">
    <property type="entry name" value="Acyl_CoA_acyltransferase"/>
</dbReference>
<dbReference type="EMBL" id="RHLK01000003">
    <property type="protein sequence ID" value="MVO99533.1"/>
    <property type="molecule type" value="Genomic_DNA"/>
</dbReference>
<dbReference type="GO" id="GO:0046677">
    <property type="term" value="P:response to antibiotic"/>
    <property type="evidence" value="ECO:0007669"/>
    <property type="project" value="UniProtKB-KW"/>
</dbReference>
<name>A0A7X3FGV8_9BACL</name>
<keyword evidence="1" id="KW-0046">Antibiotic resistance</keyword>
<accession>A0A7X3FGV8</accession>
<evidence type="ECO:0000313" key="4">
    <source>
        <dbReference type="Proteomes" id="UP000490800"/>
    </source>
</evidence>
<feature type="domain" description="N-acetyltransferase" evidence="2">
    <location>
        <begin position="9"/>
        <end position="176"/>
    </location>
</feature>
<dbReference type="Gene3D" id="3.40.630.30">
    <property type="match status" value="1"/>
</dbReference>
<sequence>MIVFQQGELSVRKLAPEDAHLLVKWLSDPRVLEYYEGRDRPHDPALVQENFYNDNEGVTPCIIEYQSVPIGYLQFYSIEEEERNVYGYGENEANMMGMDQFIGEVEYWNKGIGSLLVGATVQYLIEHQEAEKIIMDPQTWNTRALKVYEKNGFTKKKLLEKHEYHEGEWRDCWLIEFQAVGK</sequence>
<evidence type="ECO:0000256" key="1">
    <source>
        <dbReference type="ARBA" id="ARBA00023251"/>
    </source>
</evidence>
<dbReference type="Pfam" id="PF13523">
    <property type="entry name" value="Acetyltransf_8"/>
    <property type="match status" value="1"/>
</dbReference>
<dbReference type="Proteomes" id="UP000490800">
    <property type="component" value="Unassembled WGS sequence"/>
</dbReference>
<evidence type="ECO:0000259" key="2">
    <source>
        <dbReference type="PROSITE" id="PS51186"/>
    </source>
</evidence>
<dbReference type="RefSeq" id="WP_157334537.1">
    <property type="nucleotide sequence ID" value="NZ_RHLK01000003.1"/>
</dbReference>
<protein>
    <submittedName>
        <fullName evidence="3">GNAT family N-acetyltransferase</fullName>
    </submittedName>
</protein>
<reference evidence="3 4" key="1">
    <citation type="journal article" date="2019" name="Microorganisms">
        <title>Paenibacillus lutrae sp. nov., A Chitinolytic Species Isolated from A River Otter in Castril Natural Park, Granada, Spain.</title>
        <authorList>
            <person name="Rodriguez M."/>
            <person name="Reina J.C."/>
            <person name="Bejar V."/>
            <person name="Llamas I."/>
        </authorList>
    </citation>
    <scope>NUCLEOTIDE SEQUENCE [LARGE SCALE GENOMIC DNA]</scope>
    <source>
        <strain evidence="3 4">N10</strain>
    </source>
</reference>
<comment type="caution">
    <text evidence="3">The sequence shown here is derived from an EMBL/GenBank/DDBJ whole genome shotgun (WGS) entry which is preliminary data.</text>
</comment>
<dbReference type="GO" id="GO:0016410">
    <property type="term" value="F:N-acyltransferase activity"/>
    <property type="evidence" value="ECO:0007669"/>
    <property type="project" value="TreeGrafter"/>
</dbReference>
<dbReference type="PANTHER" id="PTHR31438">
    <property type="entry name" value="LYSINE N-ACYLTRANSFERASE C17G9.06C-RELATED"/>
    <property type="match status" value="1"/>
</dbReference>
<keyword evidence="3" id="KW-0808">Transferase</keyword>
<dbReference type="PANTHER" id="PTHR31438:SF1">
    <property type="entry name" value="LYSINE N-ACYLTRANSFERASE C17G9.06C-RELATED"/>
    <property type="match status" value="1"/>
</dbReference>